<comment type="caution">
    <text evidence="2">The sequence shown here is derived from an EMBL/GenBank/DDBJ whole genome shotgun (WGS) entry which is preliminary data.</text>
</comment>
<name>A0A5B7JBH3_PORTR</name>
<proteinExistence type="predicted"/>
<feature type="region of interest" description="Disordered" evidence="1">
    <location>
        <begin position="1"/>
        <end position="22"/>
    </location>
</feature>
<gene>
    <name evidence="2" type="ORF">E2C01_085275</name>
</gene>
<organism evidence="2 3">
    <name type="scientific">Portunus trituberculatus</name>
    <name type="common">Swimming crab</name>
    <name type="synonym">Neptunus trituberculatus</name>
    <dbReference type="NCBI Taxonomy" id="210409"/>
    <lineage>
        <taxon>Eukaryota</taxon>
        <taxon>Metazoa</taxon>
        <taxon>Ecdysozoa</taxon>
        <taxon>Arthropoda</taxon>
        <taxon>Crustacea</taxon>
        <taxon>Multicrustacea</taxon>
        <taxon>Malacostraca</taxon>
        <taxon>Eumalacostraca</taxon>
        <taxon>Eucarida</taxon>
        <taxon>Decapoda</taxon>
        <taxon>Pleocyemata</taxon>
        <taxon>Brachyura</taxon>
        <taxon>Eubrachyura</taxon>
        <taxon>Portunoidea</taxon>
        <taxon>Portunidae</taxon>
        <taxon>Portuninae</taxon>
        <taxon>Portunus</taxon>
    </lineage>
</organism>
<evidence type="ECO:0000256" key="1">
    <source>
        <dbReference type="SAM" id="MobiDB-lite"/>
    </source>
</evidence>
<reference evidence="2 3" key="1">
    <citation type="submission" date="2019-05" db="EMBL/GenBank/DDBJ databases">
        <title>Another draft genome of Portunus trituberculatus and its Hox gene families provides insights of decapod evolution.</title>
        <authorList>
            <person name="Jeong J.-H."/>
            <person name="Song I."/>
            <person name="Kim S."/>
            <person name="Choi T."/>
            <person name="Kim D."/>
            <person name="Ryu S."/>
            <person name="Kim W."/>
        </authorList>
    </citation>
    <scope>NUCLEOTIDE SEQUENCE [LARGE SCALE GENOMIC DNA]</scope>
    <source>
        <tissue evidence="2">Muscle</tissue>
    </source>
</reference>
<dbReference type="AlphaFoldDB" id="A0A5B7JBH3"/>
<evidence type="ECO:0000313" key="3">
    <source>
        <dbReference type="Proteomes" id="UP000324222"/>
    </source>
</evidence>
<dbReference type="EMBL" id="VSRR010083898">
    <property type="protein sequence ID" value="MPC90298.1"/>
    <property type="molecule type" value="Genomic_DNA"/>
</dbReference>
<sequence>MNPLLHHQGPEDGSGIGGGSVDIPYTTLQTFNGMMVRLRHPGSK</sequence>
<protein>
    <submittedName>
        <fullName evidence="2">Uncharacterized protein</fullName>
    </submittedName>
</protein>
<accession>A0A5B7JBH3</accession>
<dbReference type="Proteomes" id="UP000324222">
    <property type="component" value="Unassembled WGS sequence"/>
</dbReference>
<keyword evidence="3" id="KW-1185">Reference proteome</keyword>
<evidence type="ECO:0000313" key="2">
    <source>
        <dbReference type="EMBL" id="MPC90298.1"/>
    </source>
</evidence>